<dbReference type="InterPro" id="IPR020830">
    <property type="entry name" value="GlycerAld_3-P_DH_AS"/>
</dbReference>
<dbReference type="InterPro" id="IPR020831">
    <property type="entry name" value="GlycerAld/Erythrose_P_DH"/>
</dbReference>
<dbReference type="RefSeq" id="WP_081141763.1">
    <property type="nucleotide sequence ID" value="NZ_MWUE01000033.1"/>
</dbReference>
<evidence type="ECO:0000256" key="8">
    <source>
        <dbReference type="RuleBase" id="RU000397"/>
    </source>
</evidence>
<dbReference type="SUPFAM" id="SSF51735">
    <property type="entry name" value="NAD(P)-binding Rossmann-fold domains"/>
    <property type="match status" value="1"/>
</dbReference>
<sequence>MKKIGINGFGRIGRLVLRRILEQQEAVEVVAINDLTSPEMLAYLLKYDSNYGAFHGEVSVEGNALQVNGKKITVFAEKEAKNIPWGSLGVDVVIECTGFYTSAEKAQAHLDAGAGKVLISAPAGEMKTIVYNVNHDTISAEDKIISVASCTTNCLAPMAKALHDSFGIKVGTMTTIHAYTGTQALVDGPRGKDFRSSRAAAENIIPHSTGAAKAIGLVIPALTGKLKGHAQRVPTKTGSVTELVSILEKKVTVDEINAALQRACENNESFKYTDDQIVSTDVIGVPYGSIFDATQTEISEAGDVQLVKTVSWYDNEYGFVTQLVRVLHLYVTL</sequence>
<gene>
    <name evidence="11" type="ORF">B2J69_20340</name>
</gene>
<comment type="caution">
    <text evidence="11">The sequence shown here is derived from an EMBL/GenBank/DDBJ whole genome shotgun (WGS) entry which is preliminary data.</text>
</comment>
<dbReference type="PIRSF" id="PIRSF000149">
    <property type="entry name" value="GAP_DH"/>
    <property type="match status" value="1"/>
</dbReference>
<dbReference type="NCBIfam" id="TIGR01534">
    <property type="entry name" value="GAPDH-I"/>
    <property type="match status" value="1"/>
</dbReference>
<evidence type="ECO:0000256" key="3">
    <source>
        <dbReference type="ARBA" id="ARBA00023002"/>
    </source>
</evidence>
<accession>A0A1V9D9H6</accession>
<evidence type="ECO:0000256" key="6">
    <source>
        <dbReference type="PIRSR" id="PIRSR000149-3"/>
    </source>
</evidence>
<feature type="binding site" evidence="6">
    <location>
        <position position="120"/>
    </location>
    <ligand>
        <name>NAD(+)</name>
        <dbReference type="ChEBI" id="CHEBI:57540"/>
    </ligand>
</feature>
<protein>
    <recommendedName>
        <fullName evidence="9">Glyceraldehyde-3-phosphate dehydrogenase</fullName>
        <ecNumber evidence="9">1.2.1.-</ecNumber>
    </recommendedName>
</protein>
<dbReference type="SUPFAM" id="SSF55347">
    <property type="entry name" value="Glyceraldehyde-3-phosphate dehydrogenase-like, C-terminal domain"/>
    <property type="match status" value="1"/>
</dbReference>
<evidence type="ECO:0000256" key="9">
    <source>
        <dbReference type="RuleBase" id="RU361160"/>
    </source>
</evidence>
<feature type="binding site" evidence="5">
    <location>
        <begin position="149"/>
        <end position="151"/>
    </location>
    <ligand>
        <name>D-glyceraldehyde 3-phosphate</name>
        <dbReference type="ChEBI" id="CHEBI:59776"/>
    </ligand>
</feature>
<dbReference type="Pfam" id="PF00044">
    <property type="entry name" value="Gp_dh_N"/>
    <property type="match status" value="1"/>
</dbReference>
<dbReference type="PROSITE" id="PS00071">
    <property type="entry name" value="GAPDH"/>
    <property type="match status" value="1"/>
</dbReference>
<feature type="binding site" evidence="6">
    <location>
        <position position="315"/>
    </location>
    <ligand>
        <name>NAD(+)</name>
        <dbReference type="ChEBI" id="CHEBI:57540"/>
    </ligand>
</feature>
<dbReference type="InterPro" id="IPR036291">
    <property type="entry name" value="NAD(P)-bd_dom_sf"/>
</dbReference>
<proteinExistence type="inferred from homology"/>
<name>A0A1V9D9H6_9GAMM</name>
<evidence type="ECO:0000313" key="12">
    <source>
        <dbReference type="Proteomes" id="UP000192769"/>
    </source>
</evidence>
<dbReference type="Gene3D" id="3.40.50.720">
    <property type="entry name" value="NAD(P)-binding Rossmann-like Domain"/>
    <property type="match status" value="1"/>
</dbReference>
<keyword evidence="6" id="KW-0547">Nucleotide-binding</keyword>
<dbReference type="CDD" id="cd18126">
    <property type="entry name" value="GAPDH_I_C"/>
    <property type="match status" value="1"/>
</dbReference>
<dbReference type="AlphaFoldDB" id="A0A1V9D9H6"/>
<feature type="binding site" evidence="5">
    <location>
        <position position="180"/>
    </location>
    <ligand>
        <name>D-glyceraldehyde 3-phosphate</name>
        <dbReference type="ChEBI" id="CHEBI:59776"/>
    </ligand>
</feature>
<dbReference type="FunFam" id="3.40.50.720:FF:000001">
    <property type="entry name" value="Glyceraldehyde-3-phosphate dehydrogenase"/>
    <property type="match status" value="1"/>
</dbReference>
<feature type="site" description="Activates thiol group during catalysis" evidence="7">
    <location>
        <position position="177"/>
    </location>
</feature>
<feature type="domain" description="Glyceraldehyde 3-phosphate dehydrogenase NAD(P) binding" evidence="10">
    <location>
        <begin position="2"/>
        <end position="150"/>
    </location>
</feature>
<evidence type="ECO:0000256" key="2">
    <source>
        <dbReference type="ARBA" id="ARBA00011881"/>
    </source>
</evidence>
<dbReference type="GO" id="GO:0016620">
    <property type="term" value="F:oxidoreductase activity, acting on the aldehyde or oxo group of donors, NAD or NADP as acceptor"/>
    <property type="evidence" value="ECO:0007669"/>
    <property type="project" value="InterPro"/>
</dbReference>
<dbReference type="InterPro" id="IPR020829">
    <property type="entry name" value="GlycerAld_3-P_DH_cat"/>
</dbReference>
<dbReference type="Gene3D" id="3.30.360.10">
    <property type="entry name" value="Dihydrodipicolinate Reductase, domain 2"/>
    <property type="match status" value="1"/>
</dbReference>
<reference evidence="11 12" key="1">
    <citation type="submission" date="2017-02" db="EMBL/GenBank/DDBJ databases">
        <title>Whole genome shotgun sequence of Pantoea agglomerans strain AS1 isolated from a cycad, Zamia floridana in Central Florida, USA.</title>
        <authorList>
            <person name="Lata P."/>
            <person name="Govindarajan S."/>
            <person name="Qi F."/>
            <person name="Li J.-L."/>
            <person name="Maurya S.K."/>
            <person name="Sahoo M.K."/>
        </authorList>
    </citation>
    <scope>NUCLEOTIDE SEQUENCE [LARGE SCALE GENOMIC DNA]</scope>
    <source>
        <strain evidence="11 12">AS1</strain>
    </source>
</reference>
<dbReference type="CDD" id="cd05214">
    <property type="entry name" value="GAPDH_I_N"/>
    <property type="match status" value="1"/>
</dbReference>
<keyword evidence="12" id="KW-1185">Reference proteome</keyword>
<comment type="subunit">
    <text evidence="2">Homotetramer.</text>
</comment>
<evidence type="ECO:0000313" key="11">
    <source>
        <dbReference type="EMBL" id="OQP30592.1"/>
    </source>
</evidence>
<dbReference type="PRINTS" id="PR00078">
    <property type="entry name" value="G3PDHDRGNASE"/>
</dbReference>
<dbReference type="EC" id="1.2.1.-" evidence="9"/>
<feature type="binding site" evidence="6">
    <location>
        <begin position="11"/>
        <end position="12"/>
    </location>
    <ligand>
        <name>NAD(+)</name>
        <dbReference type="ChEBI" id="CHEBI:57540"/>
    </ligand>
</feature>
<feature type="binding site" evidence="5">
    <location>
        <begin position="209"/>
        <end position="210"/>
    </location>
    <ligand>
        <name>D-glyceraldehyde 3-phosphate</name>
        <dbReference type="ChEBI" id="CHEBI:59776"/>
    </ligand>
</feature>
<dbReference type="OrthoDB" id="9803304at2"/>
<evidence type="ECO:0000259" key="10">
    <source>
        <dbReference type="SMART" id="SM00846"/>
    </source>
</evidence>
<keyword evidence="3 9" id="KW-0560">Oxidoreductase</keyword>
<dbReference type="GO" id="GO:0050661">
    <property type="term" value="F:NADP binding"/>
    <property type="evidence" value="ECO:0007669"/>
    <property type="project" value="InterPro"/>
</dbReference>
<dbReference type="InterPro" id="IPR020828">
    <property type="entry name" value="GlycerAld_3-P_DH_NAD(P)-bd"/>
</dbReference>
<dbReference type="InterPro" id="IPR006424">
    <property type="entry name" value="Glyceraldehyde-3-P_DH_1"/>
</dbReference>
<dbReference type="GO" id="GO:0051287">
    <property type="term" value="F:NAD binding"/>
    <property type="evidence" value="ECO:0007669"/>
    <property type="project" value="InterPro"/>
</dbReference>
<feature type="binding site" evidence="6">
    <location>
        <position position="34"/>
    </location>
    <ligand>
        <name>NAD(+)</name>
        <dbReference type="ChEBI" id="CHEBI:57540"/>
    </ligand>
</feature>
<dbReference type="Proteomes" id="UP000192769">
    <property type="component" value="Unassembled WGS sequence"/>
</dbReference>
<evidence type="ECO:0000256" key="4">
    <source>
        <dbReference type="PIRSR" id="PIRSR000149-1"/>
    </source>
</evidence>
<dbReference type="PANTHER" id="PTHR43148">
    <property type="entry name" value="GLYCERALDEHYDE-3-PHOSPHATE DEHYDROGENASE 2"/>
    <property type="match status" value="1"/>
</dbReference>
<dbReference type="EMBL" id="MWUE01000033">
    <property type="protein sequence ID" value="OQP30592.1"/>
    <property type="molecule type" value="Genomic_DNA"/>
</dbReference>
<organism evidence="11 12">
    <name type="scientific">Pantoea latae</name>
    <dbReference type="NCBI Taxonomy" id="1964541"/>
    <lineage>
        <taxon>Bacteria</taxon>
        <taxon>Pseudomonadati</taxon>
        <taxon>Pseudomonadota</taxon>
        <taxon>Gammaproteobacteria</taxon>
        <taxon>Enterobacterales</taxon>
        <taxon>Erwiniaceae</taxon>
        <taxon>Pantoea</taxon>
    </lineage>
</organism>
<evidence type="ECO:0000256" key="7">
    <source>
        <dbReference type="PIRSR" id="PIRSR000149-4"/>
    </source>
</evidence>
<dbReference type="GO" id="GO:0072524">
    <property type="term" value="P:pyridine-containing compound metabolic process"/>
    <property type="evidence" value="ECO:0007669"/>
    <property type="project" value="UniProtKB-ARBA"/>
</dbReference>
<dbReference type="SMART" id="SM00846">
    <property type="entry name" value="Gp_dh_N"/>
    <property type="match status" value="1"/>
</dbReference>
<dbReference type="FunFam" id="3.30.360.10:FF:000002">
    <property type="entry name" value="Glyceraldehyde-3-phosphate dehydrogenase"/>
    <property type="match status" value="1"/>
</dbReference>
<comment type="similarity">
    <text evidence="1 8">Belongs to the glyceraldehyde-3-phosphate dehydrogenase family.</text>
</comment>
<evidence type="ECO:0000256" key="1">
    <source>
        <dbReference type="ARBA" id="ARBA00007406"/>
    </source>
</evidence>
<dbReference type="Pfam" id="PF02800">
    <property type="entry name" value="Gp_dh_C"/>
    <property type="match status" value="1"/>
</dbReference>
<dbReference type="GO" id="GO:0006006">
    <property type="term" value="P:glucose metabolic process"/>
    <property type="evidence" value="ECO:0007669"/>
    <property type="project" value="InterPro"/>
</dbReference>
<keyword evidence="6" id="KW-0520">NAD</keyword>
<feature type="binding site" evidence="5">
    <location>
        <position position="232"/>
    </location>
    <ligand>
        <name>D-glyceraldehyde 3-phosphate</name>
        <dbReference type="ChEBI" id="CHEBI:59776"/>
    </ligand>
</feature>
<feature type="active site" description="Nucleophile" evidence="4">
    <location>
        <position position="150"/>
    </location>
</feature>
<evidence type="ECO:0000256" key="5">
    <source>
        <dbReference type="PIRSR" id="PIRSR000149-2"/>
    </source>
</evidence>